<dbReference type="PANTHER" id="PTHR12277">
    <property type="entry name" value="ALPHA/BETA HYDROLASE DOMAIN-CONTAINING PROTEIN"/>
    <property type="match status" value="1"/>
</dbReference>
<dbReference type="AlphaFoldDB" id="A0A834MJN8"/>
<dbReference type="Gene3D" id="3.40.50.1820">
    <property type="entry name" value="alpha/beta hydrolase"/>
    <property type="match status" value="2"/>
</dbReference>
<evidence type="ECO:0000256" key="1">
    <source>
        <dbReference type="SAM" id="Phobius"/>
    </source>
</evidence>
<dbReference type="Proteomes" id="UP000625711">
    <property type="component" value="Unassembled WGS sequence"/>
</dbReference>
<organism evidence="2 3">
    <name type="scientific">Rhynchophorus ferrugineus</name>
    <name type="common">Red palm weevil</name>
    <name type="synonym">Curculio ferrugineus</name>
    <dbReference type="NCBI Taxonomy" id="354439"/>
    <lineage>
        <taxon>Eukaryota</taxon>
        <taxon>Metazoa</taxon>
        <taxon>Ecdysozoa</taxon>
        <taxon>Arthropoda</taxon>
        <taxon>Hexapoda</taxon>
        <taxon>Insecta</taxon>
        <taxon>Pterygota</taxon>
        <taxon>Neoptera</taxon>
        <taxon>Endopterygota</taxon>
        <taxon>Coleoptera</taxon>
        <taxon>Polyphaga</taxon>
        <taxon>Cucujiformia</taxon>
        <taxon>Curculionidae</taxon>
        <taxon>Dryophthorinae</taxon>
        <taxon>Rhynchophorus</taxon>
    </lineage>
</organism>
<dbReference type="PANTHER" id="PTHR12277:SF194">
    <property type="entry name" value="FI04476P"/>
    <property type="match status" value="1"/>
</dbReference>
<proteinExistence type="predicted"/>
<dbReference type="InterPro" id="IPR029058">
    <property type="entry name" value="AB_hydrolase_fold"/>
</dbReference>
<reference evidence="2" key="1">
    <citation type="submission" date="2020-08" db="EMBL/GenBank/DDBJ databases">
        <title>Genome sequencing and assembly of the red palm weevil Rhynchophorus ferrugineus.</title>
        <authorList>
            <person name="Dias G.B."/>
            <person name="Bergman C.M."/>
            <person name="Manee M."/>
        </authorList>
    </citation>
    <scope>NUCLEOTIDE SEQUENCE</scope>
    <source>
        <strain evidence="2">AA-2017</strain>
        <tissue evidence="2">Whole larva</tissue>
    </source>
</reference>
<dbReference type="GO" id="GO:0005789">
    <property type="term" value="C:endoplasmic reticulum membrane"/>
    <property type="evidence" value="ECO:0007669"/>
    <property type="project" value="TreeGrafter"/>
</dbReference>
<keyword evidence="1" id="KW-1133">Transmembrane helix</keyword>
<keyword evidence="3" id="KW-1185">Reference proteome</keyword>
<comment type="caution">
    <text evidence="2">The sequence shown here is derived from an EMBL/GenBank/DDBJ whole genome shotgun (WGS) entry which is preliminary data.</text>
</comment>
<evidence type="ECO:0000313" key="3">
    <source>
        <dbReference type="Proteomes" id="UP000625711"/>
    </source>
</evidence>
<dbReference type="EMBL" id="JAACXV010000026">
    <property type="protein sequence ID" value="KAF7286423.1"/>
    <property type="molecule type" value="Genomic_DNA"/>
</dbReference>
<dbReference type="GO" id="GO:0047372">
    <property type="term" value="F:monoacylglycerol lipase activity"/>
    <property type="evidence" value="ECO:0007669"/>
    <property type="project" value="TreeGrafter"/>
</dbReference>
<keyword evidence="1" id="KW-0472">Membrane</keyword>
<dbReference type="SUPFAM" id="SSF53474">
    <property type="entry name" value="alpha/beta-Hydrolases"/>
    <property type="match status" value="1"/>
</dbReference>
<keyword evidence="1" id="KW-0812">Transmembrane</keyword>
<dbReference type="GO" id="GO:0052651">
    <property type="term" value="P:monoacylglycerol catabolic process"/>
    <property type="evidence" value="ECO:0007669"/>
    <property type="project" value="TreeGrafter"/>
</dbReference>
<dbReference type="OrthoDB" id="10249433at2759"/>
<accession>A0A834MJN8</accession>
<dbReference type="GO" id="GO:0006660">
    <property type="term" value="P:phosphatidylserine catabolic process"/>
    <property type="evidence" value="ECO:0007669"/>
    <property type="project" value="TreeGrafter"/>
</dbReference>
<gene>
    <name evidence="2" type="ORF">GWI33_005342</name>
</gene>
<name>A0A834MJN8_RHYFE</name>
<evidence type="ECO:0000313" key="2">
    <source>
        <dbReference type="EMBL" id="KAF7286423.1"/>
    </source>
</evidence>
<protein>
    <submittedName>
        <fullName evidence="2">Uncharacterized protein</fullName>
    </submittedName>
</protein>
<dbReference type="GO" id="GO:0004622">
    <property type="term" value="F:phosphatidylcholine lysophospholipase activity"/>
    <property type="evidence" value="ECO:0007669"/>
    <property type="project" value="TreeGrafter"/>
</dbReference>
<sequence length="322" mass="37573">MLMGKRRFIRRISLTFLKVALFFCFVLFVILPIIYKYSYTLQRYAVFLTFVHVPAFPDYKNPSAYGLKGSRNFYINTDDGVKLGVWQILPENITDFEGSDESFEDILDNGQDIIIYSHGNGGTRLSDHRIEMYKVLRKFFHVFAFDYRGYGDSSSSSPSEIGCVNDLLNIYKWIQNRTKSLDRPLGLILEAPFNNMKEEISEFPLAQLFKHLPWFKMTVVNPMAKNFPFTTDKYICGIDIPVMILHAKDDKVVPYKLGYKLYQSAEKCRLDTQGGVIFHSFDEKYHFGHKFICKALDLSDKIRDFTTYVYTFQKNHKTVLNE</sequence>
<feature type="transmembrane region" description="Helical" evidence="1">
    <location>
        <begin position="12"/>
        <end position="35"/>
    </location>
</feature>